<feature type="transmembrane region" description="Helical" evidence="1">
    <location>
        <begin position="88"/>
        <end position="111"/>
    </location>
</feature>
<evidence type="ECO:0000313" key="2">
    <source>
        <dbReference type="EMBL" id="CAH2350515.1"/>
    </source>
</evidence>
<comment type="caution">
    <text evidence="2">The sequence shown here is derived from an EMBL/GenBank/DDBJ whole genome shotgun (WGS) entry which is preliminary data.</text>
</comment>
<dbReference type="Proteomes" id="UP000837801">
    <property type="component" value="Unassembled WGS sequence"/>
</dbReference>
<reference evidence="2" key="1">
    <citation type="submission" date="2022-03" db="EMBL/GenBank/DDBJ databases">
        <authorList>
            <person name="Legras J.-L."/>
            <person name="Devillers H."/>
            <person name="Grondin C."/>
        </authorList>
    </citation>
    <scope>NUCLEOTIDE SEQUENCE</scope>
    <source>
        <strain evidence="2">CLIB 1423</strain>
    </source>
</reference>
<evidence type="ECO:0000313" key="3">
    <source>
        <dbReference type="Proteomes" id="UP000837801"/>
    </source>
</evidence>
<keyword evidence="3" id="KW-1185">Reference proteome</keyword>
<accession>A0A9P0QKU9</accession>
<name>A0A9P0QKU9_9ASCO</name>
<organism evidence="2 3">
    <name type="scientific">[Candida] railenensis</name>
    <dbReference type="NCBI Taxonomy" id="45579"/>
    <lineage>
        <taxon>Eukaryota</taxon>
        <taxon>Fungi</taxon>
        <taxon>Dikarya</taxon>
        <taxon>Ascomycota</taxon>
        <taxon>Saccharomycotina</taxon>
        <taxon>Pichiomycetes</taxon>
        <taxon>Debaryomycetaceae</taxon>
        <taxon>Kurtzmaniella</taxon>
    </lineage>
</organism>
<evidence type="ECO:0000256" key="1">
    <source>
        <dbReference type="SAM" id="Phobius"/>
    </source>
</evidence>
<keyword evidence="1" id="KW-1133">Transmembrane helix</keyword>
<proteinExistence type="predicted"/>
<gene>
    <name evidence="2" type="ORF">CLIB1423_01S11848</name>
</gene>
<keyword evidence="1" id="KW-0812">Transmembrane</keyword>
<protein>
    <submittedName>
        <fullName evidence="2">Uncharacterized protein</fullName>
    </submittedName>
</protein>
<dbReference type="OrthoDB" id="2401875at2759"/>
<dbReference type="InterPro" id="IPR023391">
    <property type="entry name" value="Prot_translocase_SecE_dom_sf"/>
</dbReference>
<dbReference type="AlphaFoldDB" id="A0A9P0QKU9"/>
<dbReference type="EMBL" id="CAKXYY010000001">
    <property type="protein sequence ID" value="CAH2350515.1"/>
    <property type="molecule type" value="Genomic_DNA"/>
</dbReference>
<dbReference type="Gene3D" id="1.20.5.820">
    <property type="entry name" value="Preprotein translocase SecE subunit"/>
    <property type="match status" value="1"/>
</dbReference>
<keyword evidence="1" id="KW-0472">Membrane</keyword>
<sequence length="115" mass="13144">MAAEGLEKITEVPVEFFKDGSAFIKKCQKPDQKGTYIWIFVSQGQNEIKDLSDLRECILYGNVTIRMLCVIKGRAYKINSLTCTLESFLWSALGMTALTYSLGLQFSYFYFSFSF</sequence>